<reference evidence="2 3" key="1">
    <citation type="journal article" date="2020" name="ISME J.">
        <title>Uncovering the hidden diversity of litter-decomposition mechanisms in mushroom-forming fungi.</title>
        <authorList>
            <person name="Floudas D."/>
            <person name="Bentzer J."/>
            <person name="Ahren D."/>
            <person name="Johansson T."/>
            <person name="Persson P."/>
            <person name="Tunlid A."/>
        </authorList>
    </citation>
    <scope>NUCLEOTIDE SEQUENCE [LARGE SCALE GENOMIC DNA]</scope>
    <source>
        <strain evidence="2 3">CBS 146.42</strain>
    </source>
</reference>
<dbReference type="OrthoDB" id="2977496at2759"/>
<proteinExistence type="predicted"/>
<gene>
    <name evidence="2" type="ORF">D9756_005120</name>
</gene>
<dbReference type="AlphaFoldDB" id="A0A8H5G9T8"/>
<evidence type="ECO:0000313" key="3">
    <source>
        <dbReference type="Proteomes" id="UP000559027"/>
    </source>
</evidence>
<keyword evidence="1" id="KW-0472">Membrane</keyword>
<evidence type="ECO:0000313" key="2">
    <source>
        <dbReference type="EMBL" id="KAF5361002.1"/>
    </source>
</evidence>
<keyword evidence="3" id="KW-1185">Reference proteome</keyword>
<feature type="transmembrane region" description="Helical" evidence="1">
    <location>
        <begin position="167"/>
        <end position="185"/>
    </location>
</feature>
<evidence type="ECO:0000256" key="1">
    <source>
        <dbReference type="SAM" id="Phobius"/>
    </source>
</evidence>
<dbReference type="Proteomes" id="UP000559027">
    <property type="component" value="Unassembled WGS sequence"/>
</dbReference>
<organism evidence="2 3">
    <name type="scientific">Leucocoprinus leucothites</name>
    <dbReference type="NCBI Taxonomy" id="201217"/>
    <lineage>
        <taxon>Eukaryota</taxon>
        <taxon>Fungi</taxon>
        <taxon>Dikarya</taxon>
        <taxon>Basidiomycota</taxon>
        <taxon>Agaricomycotina</taxon>
        <taxon>Agaricomycetes</taxon>
        <taxon>Agaricomycetidae</taxon>
        <taxon>Agaricales</taxon>
        <taxon>Agaricineae</taxon>
        <taxon>Agaricaceae</taxon>
        <taxon>Leucocoprinus</taxon>
    </lineage>
</organism>
<sequence>MHIPNNYDTSTVISWDWAQQFRECVTVILEVLGQLFTGFPGSLTGVLGFLFYWIHKALTQPSEWTVSVFYATVELVHTHIYWAHLIAWSIFFGPIVVLVPFLLVHEILIFFAYNFTYILHGITSHSLPDQYEDLRLSLLDTRESLFSFVDRSSNVFNKWTADHMPLMVFRLTAGALGSILLYAIWMGW</sequence>
<accession>A0A8H5G9T8</accession>
<feature type="transmembrane region" description="Helical" evidence="1">
    <location>
        <begin position="90"/>
        <end position="113"/>
    </location>
</feature>
<keyword evidence="1" id="KW-1133">Transmembrane helix</keyword>
<name>A0A8H5G9T8_9AGAR</name>
<feature type="transmembrane region" description="Helical" evidence="1">
    <location>
        <begin position="35"/>
        <end position="54"/>
    </location>
</feature>
<keyword evidence="1" id="KW-0812">Transmembrane</keyword>
<comment type="caution">
    <text evidence="2">The sequence shown here is derived from an EMBL/GenBank/DDBJ whole genome shotgun (WGS) entry which is preliminary data.</text>
</comment>
<dbReference type="EMBL" id="JAACJO010000003">
    <property type="protein sequence ID" value="KAF5361002.1"/>
    <property type="molecule type" value="Genomic_DNA"/>
</dbReference>
<protein>
    <submittedName>
        <fullName evidence="2">Uncharacterized protein</fullName>
    </submittedName>
</protein>